<feature type="domain" description="Peptidase S8/S53" evidence="9">
    <location>
        <begin position="158"/>
        <end position="448"/>
    </location>
</feature>
<dbReference type="InterPro" id="IPR034204">
    <property type="entry name" value="PfSUB1-like_cat_dom"/>
</dbReference>
<keyword evidence="2 6" id="KW-0645">Protease</keyword>
<evidence type="ECO:0000256" key="5">
    <source>
        <dbReference type="PIRSR" id="PIRSR615500-1"/>
    </source>
</evidence>
<dbReference type="PROSITE" id="PS00138">
    <property type="entry name" value="SUBTILASE_SER"/>
    <property type="match status" value="1"/>
</dbReference>
<dbReference type="GO" id="GO:0004252">
    <property type="term" value="F:serine-type endopeptidase activity"/>
    <property type="evidence" value="ECO:0007669"/>
    <property type="project" value="UniProtKB-UniRule"/>
</dbReference>
<keyword evidence="4 6" id="KW-0720">Serine protease</keyword>
<accession>A0A162GIL7</accession>
<dbReference type="PROSITE" id="PS00137">
    <property type="entry name" value="SUBTILASE_HIS"/>
    <property type="match status" value="1"/>
</dbReference>
<sequence length="472" mass="50531">MKKMALYVSSAMLAISLGAQANSKRQDLLIKLAPGFVEFEMQGAKIEKLSESWVRVQAPRGMSIQSLEKNPAVEYVQPNYKVKLLEDYRIEDPLRRAALAKMLSRNPQLRAAARQDNPVIPDAPQTTTGADPLFSKQWGMIDNGVVDAWKVTKGSPDMIVAVIDTGVDYTHEDLLPNLWRNANEIPNNGIDDDGNGYVDDVIGWDFVGNDNKPYDLAVDTLDGLFKGGNPGHGTHCAGNVAARGDNGKGIAGVAPNVKIMSLRFIGMTGGGTTADAIKSIRYAVDNGAKVLNNSWGSEGEEPGAPENQALRDAVQYAQDKGVLFIAAAGNGHKGVGYDNDNDANPAYPASYPHDNIIAVAALDSNDRLGSFSNWGHKSVDIGAPGVKVFSTVVAQGYTDTVIDKFGFKATWDGTSMAAPHVAGAAALYWSAHPEKSWQDVKAAILGSSRRIQALDGKSVSNGKLDVKALMNY</sequence>
<dbReference type="InterPro" id="IPR022398">
    <property type="entry name" value="Peptidase_S8_His-AS"/>
</dbReference>
<feature type="active site" description="Charge relay system" evidence="5 6">
    <location>
        <position position="164"/>
    </location>
</feature>
<evidence type="ECO:0000256" key="3">
    <source>
        <dbReference type="ARBA" id="ARBA00022801"/>
    </source>
</evidence>
<proteinExistence type="inferred from homology"/>
<dbReference type="Proteomes" id="UP000075799">
    <property type="component" value="Unassembled WGS sequence"/>
</dbReference>
<dbReference type="InterPro" id="IPR050131">
    <property type="entry name" value="Peptidase_S8_subtilisin-like"/>
</dbReference>
<gene>
    <name evidence="10" type="ORF">AZI87_03000</name>
</gene>
<dbReference type="InterPro" id="IPR036852">
    <property type="entry name" value="Peptidase_S8/S53_dom_sf"/>
</dbReference>
<evidence type="ECO:0000313" key="11">
    <source>
        <dbReference type="Proteomes" id="UP000075799"/>
    </source>
</evidence>
<keyword evidence="8" id="KW-0732">Signal</keyword>
<dbReference type="InterPro" id="IPR015500">
    <property type="entry name" value="Peptidase_S8_subtilisin-rel"/>
</dbReference>
<dbReference type="CDD" id="cd07473">
    <property type="entry name" value="Peptidases_S8_Subtilisin_like"/>
    <property type="match status" value="1"/>
</dbReference>
<evidence type="ECO:0000256" key="8">
    <source>
        <dbReference type="SAM" id="SignalP"/>
    </source>
</evidence>
<feature type="chain" id="PRO_5007835253" evidence="8">
    <location>
        <begin position="22"/>
        <end position="472"/>
    </location>
</feature>
<dbReference type="SUPFAM" id="SSF52743">
    <property type="entry name" value="Subtilisin-like"/>
    <property type="match status" value="1"/>
</dbReference>
<evidence type="ECO:0000256" key="4">
    <source>
        <dbReference type="ARBA" id="ARBA00022825"/>
    </source>
</evidence>
<dbReference type="PRINTS" id="PR00723">
    <property type="entry name" value="SUBTILISIN"/>
</dbReference>
<dbReference type="PROSITE" id="PS00136">
    <property type="entry name" value="SUBTILASE_ASP"/>
    <property type="match status" value="1"/>
</dbReference>
<name>A0A162GIL7_BDEBC</name>
<comment type="caution">
    <text evidence="10">The sequence shown here is derived from an EMBL/GenBank/DDBJ whole genome shotgun (WGS) entry which is preliminary data.</text>
</comment>
<protein>
    <submittedName>
        <fullName evidence="10">Protease</fullName>
    </submittedName>
</protein>
<dbReference type="EMBL" id="LUKD01000001">
    <property type="protein sequence ID" value="KYG68240.1"/>
    <property type="molecule type" value="Genomic_DNA"/>
</dbReference>
<organism evidence="10 11">
    <name type="scientific">Bdellovibrio bacteriovorus</name>
    <dbReference type="NCBI Taxonomy" id="959"/>
    <lineage>
        <taxon>Bacteria</taxon>
        <taxon>Pseudomonadati</taxon>
        <taxon>Bdellovibrionota</taxon>
        <taxon>Bdellovibrionia</taxon>
        <taxon>Bdellovibrionales</taxon>
        <taxon>Pseudobdellovibrionaceae</taxon>
        <taxon>Bdellovibrio</taxon>
    </lineage>
</organism>
<comment type="similarity">
    <text evidence="1 6 7">Belongs to the peptidase S8 family.</text>
</comment>
<dbReference type="AlphaFoldDB" id="A0A162GIL7"/>
<dbReference type="PANTHER" id="PTHR43806:SF11">
    <property type="entry name" value="CEREVISIN-RELATED"/>
    <property type="match status" value="1"/>
</dbReference>
<keyword evidence="3 6" id="KW-0378">Hydrolase</keyword>
<evidence type="ECO:0000256" key="7">
    <source>
        <dbReference type="RuleBase" id="RU003355"/>
    </source>
</evidence>
<evidence type="ECO:0000256" key="2">
    <source>
        <dbReference type="ARBA" id="ARBA00022670"/>
    </source>
</evidence>
<dbReference type="PROSITE" id="PS51892">
    <property type="entry name" value="SUBTILASE"/>
    <property type="match status" value="1"/>
</dbReference>
<dbReference type="RefSeq" id="WP_063204937.1">
    <property type="nucleotide sequence ID" value="NZ_LUKD01000001.1"/>
</dbReference>
<dbReference type="InterPro" id="IPR023827">
    <property type="entry name" value="Peptidase_S8_Asp-AS"/>
</dbReference>
<dbReference type="Gene3D" id="3.40.50.200">
    <property type="entry name" value="Peptidase S8/S53 domain"/>
    <property type="match status" value="1"/>
</dbReference>
<evidence type="ECO:0000256" key="6">
    <source>
        <dbReference type="PROSITE-ProRule" id="PRU01240"/>
    </source>
</evidence>
<feature type="active site" description="Charge relay system" evidence="5 6">
    <location>
        <position position="415"/>
    </location>
</feature>
<dbReference type="InterPro" id="IPR000209">
    <property type="entry name" value="Peptidase_S8/S53_dom"/>
</dbReference>
<feature type="active site" description="Charge relay system" evidence="5 6">
    <location>
        <position position="232"/>
    </location>
</feature>
<reference evidence="10 11" key="1">
    <citation type="submission" date="2016-03" db="EMBL/GenBank/DDBJ databases">
        <authorList>
            <person name="Ploux O."/>
        </authorList>
    </citation>
    <scope>NUCLEOTIDE SEQUENCE [LARGE SCALE GENOMIC DNA]</scope>
    <source>
        <strain evidence="10 11">EC13</strain>
    </source>
</reference>
<feature type="signal peptide" evidence="8">
    <location>
        <begin position="1"/>
        <end position="21"/>
    </location>
</feature>
<evidence type="ECO:0000259" key="9">
    <source>
        <dbReference type="Pfam" id="PF00082"/>
    </source>
</evidence>
<evidence type="ECO:0000313" key="10">
    <source>
        <dbReference type="EMBL" id="KYG68240.1"/>
    </source>
</evidence>
<evidence type="ECO:0000256" key="1">
    <source>
        <dbReference type="ARBA" id="ARBA00011073"/>
    </source>
</evidence>
<dbReference type="GO" id="GO:0006508">
    <property type="term" value="P:proteolysis"/>
    <property type="evidence" value="ECO:0007669"/>
    <property type="project" value="UniProtKB-KW"/>
</dbReference>
<dbReference type="Pfam" id="PF00082">
    <property type="entry name" value="Peptidase_S8"/>
    <property type="match status" value="1"/>
</dbReference>
<dbReference type="OrthoDB" id="5288680at2"/>
<dbReference type="PANTHER" id="PTHR43806">
    <property type="entry name" value="PEPTIDASE S8"/>
    <property type="match status" value="1"/>
</dbReference>
<dbReference type="InterPro" id="IPR023828">
    <property type="entry name" value="Peptidase_S8_Ser-AS"/>
</dbReference>